<accession>A8AC49</accession>
<dbReference type="InterPro" id="IPR058303">
    <property type="entry name" value="DUF7990"/>
</dbReference>
<dbReference type="OrthoDB" id="381759at2157"/>
<organism evidence="1 2">
    <name type="scientific">Ignicoccus hospitalis (strain KIN4/I / DSM 18386 / JCM 14125)</name>
    <dbReference type="NCBI Taxonomy" id="453591"/>
    <lineage>
        <taxon>Archaea</taxon>
        <taxon>Thermoproteota</taxon>
        <taxon>Thermoprotei</taxon>
        <taxon>Desulfurococcales</taxon>
        <taxon>Desulfurococcaceae</taxon>
        <taxon>Ignicoccus</taxon>
    </lineage>
</organism>
<dbReference type="HOGENOM" id="CLU_171553_0_0_2"/>
<protein>
    <submittedName>
        <fullName evidence="1">Uncharacterized protein</fullName>
    </submittedName>
</protein>
<dbReference type="RefSeq" id="WP_012123465.1">
    <property type="nucleotide sequence ID" value="NC_009776.1"/>
</dbReference>
<dbReference type="eggNOG" id="arCOG03655">
    <property type="taxonomic scope" value="Archaea"/>
</dbReference>
<dbReference type="GeneID" id="5561723"/>
<dbReference type="EMBL" id="CP000816">
    <property type="protein sequence ID" value="ABU82501.1"/>
    <property type="molecule type" value="Genomic_DNA"/>
</dbReference>
<dbReference type="STRING" id="453591.Igni_1325"/>
<evidence type="ECO:0000313" key="2">
    <source>
        <dbReference type="Proteomes" id="UP000000262"/>
    </source>
</evidence>
<gene>
    <name evidence="1" type="ordered locus">Igni_1325</name>
</gene>
<dbReference type="KEGG" id="iho:Igni_1325"/>
<dbReference type="AlphaFoldDB" id="A8AC49"/>
<reference evidence="1 2" key="1">
    <citation type="journal article" date="2008" name="Genome Biol.">
        <title>A genomic analysis of the archaeal system Ignicoccus hospitalis-Nanoarchaeum equitans.</title>
        <authorList>
            <person name="Podar M."/>
            <person name="Anderson I."/>
            <person name="Makarova K.S."/>
            <person name="Elkins J.G."/>
            <person name="Ivanova N."/>
            <person name="Wall M.A."/>
            <person name="Lykidis A."/>
            <person name="Mavromatis K."/>
            <person name="Sun H."/>
            <person name="Hudson M.E."/>
            <person name="Chen W."/>
            <person name="Deciu C."/>
            <person name="Hutchison D."/>
            <person name="Eads J.R."/>
            <person name="Anderson A."/>
            <person name="Fernandes F."/>
            <person name="Szeto E."/>
            <person name="Lapidus A."/>
            <person name="Kyrpides N.C."/>
            <person name="Saier M.H.Jr."/>
            <person name="Richardson P.M."/>
            <person name="Rachel R."/>
            <person name="Huber H."/>
            <person name="Eisen J.A."/>
            <person name="Koonin E.V."/>
            <person name="Keller M."/>
            <person name="Stetter K.O."/>
        </authorList>
    </citation>
    <scope>NUCLEOTIDE SEQUENCE [LARGE SCALE GENOMIC DNA]</scope>
    <source>
        <strain evidence="2">KIN4/I / DSM 18386 / JCM 14125</strain>
    </source>
</reference>
<name>A8AC49_IGNH4</name>
<dbReference type="Pfam" id="PF25952">
    <property type="entry name" value="DUF7990"/>
    <property type="match status" value="1"/>
</dbReference>
<proteinExistence type="predicted"/>
<dbReference type="Proteomes" id="UP000000262">
    <property type="component" value="Chromosome"/>
</dbReference>
<keyword evidence="2" id="KW-1185">Reference proteome</keyword>
<sequence>MRLLKFIAETINDLLKLKATEYIEAELEELEHIFALIALGFLVGYPVVPPSLSLKLMPYMEKELLIMIDRAERLDDQLGIVGFDIE</sequence>
<evidence type="ECO:0000313" key="1">
    <source>
        <dbReference type="EMBL" id="ABU82501.1"/>
    </source>
</evidence>